<dbReference type="GO" id="GO:0006974">
    <property type="term" value="P:DNA damage response"/>
    <property type="evidence" value="ECO:0007669"/>
    <property type="project" value="TreeGrafter"/>
</dbReference>
<feature type="domain" description="Fe2OG dioxygenase" evidence="8">
    <location>
        <begin position="76"/>
        <end position="171"/>
    </location>
</feature>
<dbReference type="NCBIfam" id="NF003974">
    <property type="entry name" value="PRK05467.1-3"/>
    <property type="match status" value="1"/>
</dbReference>
<dbReference type="InterPro" id="IPR005123">
    <property type="entry name" value="Oxoglu/Fe-dep_dioxygenase_dom"/>
</dbReference>
<dbReference type="InterPro" id="IPR044862">
    <property type="entry name" value="Pro_4_hyd_alph_FE2OG_OXY"/>
</dbReference>
<dbReference type="EMBL" id="FQUE01000014">
    <property type="protein sequence ID" value="SHF81130.1"/>
    <property type="molecule type" value="Genomic_DNA"/>
</dbReference>
<feature type="binding site" evidence="7">
    <location>
        <position position="152"/>
    </location>
    <ligand>
        <name>Fe cation</name>
        <dbReference type="ChEBI" id="CHEBI:24875"/>
    </ligand>
</feature>
<name>A0A1M5EPT2_LOKAT</name>
<keyword evidence="10" id="KW-1185">Reference proteome</keyword>
<evidence type="ECO:0000256" key="6">
    <source>
        <dbReference type="ARBA" id="ARBA00023004"/>
    </source>
</evidence>
<protein>
    <submittedName>
        <fullName evidence="9">PKHD-type hydroxylase</fullName>
    </submittedName>
</protein>
<evidence type="ECO:0000313" key="10">
    <source>
        <dbReference type="Proteomes" id="UP000183987"/>
    </source>
</evidence>
<dbReference type="SMART" id="SM00702">
    <property type="entry name" value="P4Hc"/>
    <property type="match status" value="1"/>
</dbReference>
<feature type="binding site" evidence="7">
    <location>
        <position position="162"/>
    </location>
    <ligand>
        <name>2-oxoglutarate</name>
        <dbReference type="ChEBI" id="CHEBI:16810"/>
    </ligand>
</feature>
<dbReference type="HAMAP" id="MF_00657">
    <property type="entry name" value="Hydroxyl_YbiX"/>
    <property type="match status" value="1"/>
</dbReference>
<sequence length="215" mass="23463">MFLTIPDLLTAAEVAAIQQAARSMPFGDGRATAGRYAQAVKANDQASPSPALDALNEKVSGALTRHSVFASAVRPRVMTRLILSRYGQGQTYGSHVDDALMQGLRTDVSFTLFLSDPDTYDGGELVVQDTLEDRAIRLTPGGLVIYPSSSLHRVAPVTRGTRLAVVGWAQSWVRSAEQREILFDLDRSIVALDAGELRETLLKTRSNLLRMWAAY</sequence>
<evidence type="ECO:0000256" key="7">
    <source>
        <dbReference type="HAMAP-Rule" id="MF_00657"/>
    </source>
</evidence>
<dbReference type="PANTHER" id="PTHR41536">
    <property type="entry name" value="PKHD-TYPE HYDROXYLASE YBIX"/>
    <property type="match status" value="1"/>
</dbReference>
<dbReference type="STRING" id="366533.SAMN05444339_1148"/>
<dbReference type="InterPro" id="IPR006620">
    <property type="entry name" value="Pro_4_hyd_alph"/>
</dbReference>
<dbReference type="OrthoDB" id="9812472at2"/>
<dbReference type="Pfam" id="PF13640">
    <property type="entry name" value="2OG-FeII_Oxy_3"/>
    <property type="match status" value="1"/>
</dbReference>
<comment type="cofactor">
    <cofactor evidence="1 7">
        <name>L-ascorbate</name>
        <dbReference type="ChEBI" id="CHEBI:38290"/>
    </cofactor>
</comment>
<dbReference type="AlphaFoldDB" id="A0A1M5EPT2"/>
<dbReference type="Gene3D" id="2.60.120.620">
    <property type="entry name" value="q2cbj1_9rhob like domain"/>
    <property type="match status" value="1"/>
</dbReference>
<evidence type="ECO:0000256" key="4">
    <source>
        <dbReference type="ARBA" id="ARBA00022964"/>
    </source>
</evidence>
<keyword evidence="5 7" id="KW-0560">Oxidoreductase</keyword>
<evidence type="ECO:0000259" key="8">
    <source>
        <dbReference type="PROSITE" id="PS51471"/>
    </source>
</evidence>
<reference evidence="10" key="1">
    <citation type="submission" date="2016-11" db="EMBL/GenBank/DDBJ databases">
        <authorList>
            <person name="Varghese N."/>
            <person name="Submissions S."/>
        </authorList>
    </citation>
    <scope>NUCLEOTIDE SEQUENCE [LARGE SCALE GENOMIC DNA]</scope>
    <source>
        <strain evidence="10">DSM 29326</strain>
    </source>
</reference>
<gene>
    <name evidence="9" type="ORF">SAMN05444339_1148</name>
</gene>
<dbReference type="PANTHER" id="PTHR41536:SF1">
    <property type="entry name" value="PKHD-TYPE HYDROXYLASE YBIX"/>
    <property type="match status" value="1"/>
</dbReference>
<keyword evidence="3 7" id="KW-0847">Vitamin C</keyword>
<dbReference type="GO" id="GO:0005506">
    <property type="term" value="F:iron ion binding"/>
    <property type="evidence" value="ECO:0007669"/>
    <property type="project" value="UniProtKB-UniRule"/>
</dbReference>
<dbReference type="Gene3D" id="4.10.860.20">
    <property type="entry name" value="Rabenosyn, Rab binding domain"/>
    <property type="match status" value="1"/>
</dbReference>
<evidence type="ECO:0000313" key="9">
    <source>
        <dbReference type="EMBL" id="SHF81130.1"/>
    </source>
</evidence>
<feature type="binding site" evidence="7">
    <location>
        <position position="97"/>
    </location>
    <ligand>
        <name>Fe cation</name>
        <dbReference type="ChEBI" id="CHEBI:24875"/>
    </ligand>
</feature>
<keyword evidence="6 7" id="KW-0408">Iron</keyword>
<dbReference type="GO" id="GO:0031418">
    <property type="term" value="F:L-ascorbic acid binding"/>
    <property type="evidence" value="ECO:0007669"/>
    <property type="project" value="UniProtKB-KW"/>
</dbReference>
<dbReference type="PROSITE" id="PS51471">
    <property type="entry name" value="FE2OG_OXY"/>
    <property type="match status" value="1"/>
</dbReference>
<evidence type="ECO:0000256" key="5">
    <source>
        <dbReference type="ARBA" id="ARBA00023002"/>
    </source>
</evidence>
<organism evidence="9 10">
    <name type="scientific">Loktanella atrilutea</name>
    <dbReference type="NCBI Taxonomy" id="366533"/>
    <lineage>
        <taxon>Bacteria</taxon>
        <taxon>Pseudomonadati</taxon>
        <taxon>Pseudomonadota</taxon>
        <taxon>Alphaproteobacteria</taxon>
        <taxon>Rhodobacterales</taxon>
        <taxon>Roseobacteraceae</taxon>
        <taxon>Loktanella</taxon>
    </lineage>
</organism>
<proteinExistence type="inferred from homology"/>
<evidence type="ECO:0000256" key="1">
    <source>
        <dbReference type="ARBA" id="ARBA00001961"/>
    </source>
</evidence>
<dbReference type="InterPro" id="IPR023550">
    <property type="entry name" value="PKHD_hydroxylase"/>
</dbReference>
<dbReference type="GO" id="GO:0006879">
    <property type="term" value="P:intracellular iron ion homeostasis"/>
    <property type="evidence" value="ECO:0007669"/>
    <property type="project" value="TreeGrafter"/>
</dbReference>
<evidence type="ECO:0000256" key="2">
    <source>
        <dbReference type="ARBA" id="ARBA00022723"/>
    </source>
</evidence>
<dbReference type="NCBIfam" id="NF003975">
    <property type="entry name" value="PRK05467.1-4"/>
    <property type="match status" value="1"/>
</dbReference>
<dbReference type="RefSeq" id="WP_072858673.1">
    <property type="nucleotide sequence ID" value="NZ_FQUE01000014.1"/>
</dbReference>
<keyword evidence="4 7" id="KW-0223">Dioxygenase</keyword>
<evidence type="ECO:0000256" key="3">
    <source>
        <dbReference type="ARBA" id="ARBA00022896"/>
    </source>
</evidence>
<accession>A0A1M5EPT2</accession>
<comment type="cofactor">
    <cofactor evidence="7">
        <name>Fe(2+)</name>
        <dbReference type="ChEBI" id="CHEBI:29033"/>
    </cofactor>
    <text evidence="7">Binds 1 Fe(2+) ion per subunit.</text>
</comment>
<dbReference type="GO" id="GO:0016706">
    <property type="term" value="F:2-oxoglutarate-dependent dioxygenase activity"/>
    <property type="evidence" value="ECO:0007669"/>
    <property type="project" value="UniProtKB-UniRule"/>
</dbReference>
<dbReference type="Proteomes" id="UP000183987">
    <property type="component" value="Unassembled WGS sequence"/>
</dbReference>
<feature type="binding site" evidence="7">
    <location>
        <position position="95"/>
    </location>
    <ligand>
        <name>Fe cation</name>
        <dbReference type="ChEBI" id="CHEBI:24875"/>
    </ligand>
</feature>
<keyword evidence="2 7" id="KW-0479">Metal-binding</keyword>